<protein>
    <recommendedName>
        <fullName evidence="3">Thiol-activated cytolysin</fullName>
    </recommendedName>
</protein>
<proteinExistence type="predicted"/>
<dbReference type="SUPFAM" id="SSF56978">
    <property type="entry name" value="Perfringolysin"/>
    <property type="match status" value="1"/>
</dbReference>
<dbReference type="Proteomes" id="UP000240357">
    <property type="component" value="Unassembled WGS sequence"/>
</dbReference>
<keyword evidence="2" id="KW-1185">Reference proteome</keyword>
<dbReference type="Pfam" id="PF01289">
    <property type="entry name" value="Thiol_cytolysin"/>
    <property type="match status" value="1"/>
</dbReference>
<accession>A0A2T2YN59</accession>
<dbReference type="InterPro" id="IPR001869">
    <property type="entry name" value="Thiol_cytolysin"/>
</dbReference>
<dbReference type="AlphaFoldDB" id="A0A2T2YN59"/>
<evidence type="ECO:0000313" key="2">
    <source>
        <dbReference type="Proteomes" id="UP000240357"/>
    </source>
</evidence>
<dbReference type="Gene3D" id="3.90.840.10">
    <property type="entry name" value="Thiol-activated cytolysin superfamily/Thiol-activated cytolysin, alpha-beta domain"/>
    <property type="match status" value="1"/>
</dbReference>
<dbReference type="Gene3D" id="3.30.1040.20">
    <property type="match status" value="1"/>
</dbReference>
<evidence type="ECO:0000313" key="1">
    <source>
        <dbReference type="EMBL" id="PSR56919.1"/>
    </source>
</evidence>
<dbReference type="InterPro" id="IPR036359">
    <property type="entry name" value="Thiol_cytolysin_sf"/>
</dbReference>
<comment type="caution">
    <text evidence="1">The sequence shown here is derived from an EMBL/GenBank/DDBJ whole genome shotgun (WGS) entry which is preliminary data.</text>
</comment>
<name>A0A2T2YN59_9BACT</name>
<evidence type="ECO:0008006" key="3">
    <source>
        <dbReference type="Google" id="ProtNLM"/>
    </source>
</evidence>
<organism evidence="1 2">
    <name type="scientific">Adhaeribacter arboris</name>
    <dbReference type="NCBI Taxonomy" id="2072846"/>
    <lineage>
        <taxon>Bacteria</taxon>
        <taxon>Pseudomonadati</taxon>
        <taxon>Bacteroidota</taxon>
        <taxon>Cytophagia</taxon>
        <taxon>Cytophagales</taxon>
        <taxon>Hymenobacteraceae</taxon>
        <taxon>Adhaeribacter</taxon>
    </lineage>
</organism>
<dbReference type="PROSITE" id="PS51257">
    <property type="entry name" value="PROKAR_LIPOPROTEIN"/>
    <property type="match status" value="1"/>
</dbReference>
<dbReference type="GO" id="GO:0015485">
    <property type="term" value="F:cholesterol binding"/>
    <property type="evidence" value="ECO:0007669"/>
    <property type="project" value="InterPro"/>
</dbReference>
<dbReference type="EMBL" id="PYFT01000001">
    <property type="protein sequence ID" value="PSR56919.1"/>
    <property type="molecule type" value="Genomic_DNA"/>
</dbReference>
<reference evidence="1 2" key="1">
    <citation type="submission" date="2018-03" db="EMBL/GenBank/DDBJ databases">
        <title>Adhaeribacter sp. HMF7605 Genome sequencing and assembly.</title>
        <authorList>
            <person name="Kang H."/>
            <person name="Kang J."/>
            <person name="Cha I."/>
            <person name="Kim H."/>
            <person name="Joh K."/>
        </authorList>
    </citation>
    <scope>NUCLEOTIDE SEQUENCE [LARGE SCALE GENOMIC DNA]</scope>
    <source>
        <strain evidence="1 2">HMF7605</strain>
    </source>
</reference>
<sequence length="549" mass="62642">MRQNFCRLSYLFSLMMLVTSCSNKLNSDDIKKLVSNIPEQRYKRPENRENISKTVEKRITDKGQYYNYREETVSYEKLFDDQSLLNADYSRIYPGSLVTEESVKQSNLAQSRLTTNPMRIGINISHGKTVYVDSVDCNSPSAVTTAMNKILAANPRGYHTNFYSKCAISNSYEETMFKLNLNADWFSGSLKSQFQSTDSRTTQNVYFLLKDEYYQAFCENPNPEKLFENRLNEDDKKYFDLTNQPLVIRSVSYGRVILLRSSISNTTLDKTFSADIEHDFAFAHADAHVFLNNLKKYGITDFEIMAYGGFKDINTGKKETFEYLDSLITKGNTPSIESPGNPISFRVETLNHKPYSVRSVITDYVRTRWNVIPEAEFEIRFNSIKSLTPPNILSDAVIGTFFINGHELRPIMPNNIYFMDYTRPQNLSAGSASFAANNSIFIRVPLNEKGKLDITLAMTQQPDRQGKGDGPDIPASGITSFKILELLDRNKNAIPEKVVASNDITLPIVGRLINQYQADYDIIVDPKKQFNNLYGFQMANYVSQLKPTK</sequence>
<dbReference type="RefSeq" id="WP_106933090.1">
    <property type="nucleotide sequence ID" value="NZ_PYFT01000001.1"/>
</dbReference>
<dbReference type="OrthoDB" id="662759at2"/>
<dbReference type="InterPro" id="IPR036363">
    <property type="entry name" value="Thiol_cytolysin_ab_sf"/>
</dbReference>
<dbReference type="Gene3D" id="3.40.30.40">
    <property type="entry name" value="Perfringolysin"/>
    <property type="match status" value="1"/>
</dbReference>
<gene>
    <name evidence="1" type="ORF">AHMF7605_27190</name>
</gene>